<gene>
    <name evidence="2" type="ORF">COX44_02640</name>
</gene>
<dbReference type="InterPro" id="IPR044992">
    <property type="entry name" value="ChyE-like"/>
</dbReference>
<dbReference type="InterPro" id="IPR017926">
    <property type="entry name" value="GATASE"/>
</dbReference>
<proteinExistence type="predicted"/>
<dbReference type="PRINTS" id="PR00096">
    <property type="entry name" value="GATASE"/>
</dbReference>
<evidence type="ECO:0000259" key="1">
    <source>
        <dbReference type="Pfam" id="PF00117"/>
    </source>
</evidence>
<dbReference type="PANTHER" id="PTHR42695:SF5">
    <property type="entry name" value="GLUTAMINE AMIDOTRANSFERASE YLR126C-RELATED"/>
    <property type="match status" value="1"/>
</dbReference>
<dbReference type="GO" id="GO:0005829">
    <property type="term" value="C:cytosol"/>
    <property type="evidence" value="ECO:0007669"/>
    <property type="project" value="TreeGrafter"/>
</dbReference>
<reference evidence="2 3" key="1">
    <citation type="submission" date="2017-09" db="EMBL/GenBank/DDBJ databases">
        <title>Depth-based differentiation of microbial function through sediment-hosted aquifers and enrichment of novel symbionts in the deep terrestrial subsurface.</title>
        <authorList>
            <person name="Probst A.J."/>
            <person name="Ladd B."/>
            <person name="Jarett J.K."/>
            <person name="Geller-Mcgrath D.E."/>
            <person name="Sieber C.M."/>
            <person name="Emerson J.B."/>
            <person name="Anantharaman K."/>
            <person name="Thomas B.C."/>
            <person name="Malmstrom R."/>
            <person name="Stieglmeier M."/>
            <person name="Klingl A."/>
            <person name="Woyke T."/>
            <person name="Ryan C.M."/>
            <person name="Banfield J.F."/>
        </authorList>
    </citation>
    <scope>NUCLEOTIDE SEQUENCE [LARGE SCALE GENOMIC DNA]</scope>
    <source>
        <strain evidence="2">CG23_combo_of_CG06-09_8_20_14_all_37_13</strain>
    </source>
</reference>
<dbReference type="SUPFAM" id="SSF52317">
    <property type="entry name" value="Class I glutamine amidotransferase-like"/>
    <property type="match status" value="1"/>
</dbReference>
<evidence type="ECO:0000313" key="2">
    <source>
        <dbReference type="EMBL" id="PIP16929.1"/>
    </source>
</evidence>
<organism evidence="2 3">
    <name type="scientific">Candidatus Portnoybacteria bacterium CG23_combo_of_CG06-09_8_20_14_all_37_13</name>
    <dbReference type="NCBI Taxonomy" id="1974819"/>
    <lineage>
        <taxon>Bacteria</taxon>
        <taxon>Candidatus Portnoyibacteriota</taxon>
    </lineage>
</organism>
<dbReference type="PANTHER" id="PTHR42695">
    <property type="entry name" value="GLUTAMINE AMIDOTRANSFERASE YLR126C-RELATED"/>
    <property type="match status" value="1"/>
</dbReference>
<evidence type="ECO:0000313" key="3">
    <source>
        <dbReference type="Proteomes" id="UP000231480"/>
    </source>
</evidence>
<feature type="domain" description="Glutamine amidotransferase" evidence="1">
    <location>
        <begin position="42"/>
        <end position="179"/>
    </location>
</feature>
<dbReference type="Proteomes" id="UP000231480">
    <property type="component" value="Unassembled WGS sequence"/>
</dbReference>
<protein>
    <recommendedName>
        <fullName evidence="1">Glutamine amidotransferase domain-containing protein</fullName>
    </recommendedName>
</protein>
<dbReference type="PROSITE" id="PS51273">
    <property type="entry name" value="GATASE_TYPE_1"/>
    <property type="match status" value="1"/>
</dbReference>
<dbReference type="Gene3D" id="3.40.50.880">
    <property type="match status" value="1"/>
</dbReference>
<dbReference type="AlphaFoldDB" id="A0A2G9YCG1"/>
<dbReference type="InterPro" id="IPR029062">
    <property type="entry name" value="Class_I_gatase-like"/>
</dbReference>
<name>A0A2G9YCG1_9BACT</name>
<dbReference type="Pfam" id="PF00117">
    <property type="entry name" value="GATase"/>
    <property type="match status" value="1"/>
</dbReference>
<sequence length="226" mass="25278">MKVLIIEHAPGRVDIIGNIASKSSIIAQIWKPYDNDLIPDIQVYQGVIIGGGPMSVNEINKIKFFARELSLIESALRTGKPIFGICLGAQLLAYMLGGRVAKTFWRKGFMDVVLTDEANHDLILRHVSKSFPTFQHHQDEIVALPVNAVVTITSDNCKVEGFKVVDQPIWAVQFHPEIGIAKAKQILGLANKDQLSLQEKAMLDRSFDKTFMSNEVIFKNFFDLLI</sequence>
<comment type="caution">
    <text evidence="2">The sequence shown here is derived from an EMBL/GenBank/DDBJ whole genome shotgun (WGS) entry which is preliminary data.</text>
</comment>
<dbReference type="EMBL" id="PCRH01000059">
    <property type="protein sequence ID" value="PIP16929.1"/>
    <property type="molecule type" value="Genomic_DNA"/>
</dbReference>
<dbReference type="CDD" id="cd01741">
    <property type="entry name" value="GATase1_1"/>
    <property type="match status" value="1"/>
</dbReference>
<accession>A0A2G9YCG1</accession>